<evidence type="ECO:0000256" key="2">
    <source>
        <dbReference type="SAM" id="MobiDB-lite"/>
    </source>
</evidence>
<dbReference type="Proteomes" id="UP000460412">
    <property type="component" value="Unassembled WGS sequence"/>
</dbReference>
<sequence>MNKKLRRVLDEIQKTEKKIAAWQEHLGELNVQREMLEDAEILKSVHSMRLGSWELLSVLEGIQQGTVVFSEKPGTDMDSGSEESMESEKLAGSAESMTETTENAAETTENIAGELSAGQGLPEDAATEGGFI</sequence>
<accession>A0A7X3MDS2</accession>
<evidence type="ECO:0000313" key="4">
    <source>
        <dbReference type="Proteomes" id="UP000460412"/>
    </source>
</evidence>
<reference evidence="3 4" key="1">
    <citation type="submission" date="2019-12" db="EMBL/GenBank/DDBJ databases">
        <title>Sporaefaciens musculi gen. nov., sp. nov., a novel bacterium isolated from the caecum of an obese mouse.</title>
        <authorList>
            <person name="Rasmussen T.S."/>
            <person name="Streidl T."/>
            <person name="Hitch T.C.A."/>
            <person name="Wortmann E."/>
            <person name="Deptula P."/>
            <person name="Hansen M."/>
            <person name="Nielsen D.S."/>
            <person name="Clavel T."/>
            <person name="Vogensen F.K."/>
        </authorList>
    </citation>
    <scope>NUCLEOTIDE SEQUENCE [LARGE SCALE GENOMIC DNA]</scope>
    <source>
        <strain evidence="3 4">WCA-9-b2</strain>
    </source>
</reference>
<feature type="region of interest" description="Disordered" evidence="2">
    <location>
        <begin position="70"/>
        <end position="108"/>
    </location>
</feature>
<feature type="coiled-coil region" evidence="1">
    <location>
        <begin position="5"/>
        <end position="39"/>
    </location>
</feature>
<keyword evidence="4" id="KW-1185">Reference proteome</keyword>
<dbReference type="AlphaFoldDB" id="A0A7X3MDS2"/>
<protein>
    <submittedName>
        <fullName evidence="3">DUF4315 family protein</fullName>
    </submittedName>
</protein>
<gene>
    <name evidence="3" type="ORF">GN277_03335</name>
</gene>
<evidence type="ECO:0000256" key="1">
    <source>
        <dbReference type="SAM" id="Coils"/>
    </source>
</evidence>
<organism evidence="3 4">
    <name type="scientific">Sporofaciens musculi</name>
    <dbReference type="NCBI Taxonomy" id="2681861"/>
    <lineage>
        <taxon>Bacteria</taxon>
        <taxon>Bacillati</taxon>
        <taxon>Bacillota</taxon>
        <taxon>Clostridia</taxon>
        <taxon>Lachnospirales</taxon>
        <taxon>Lachnospiraceae</taxon>
        <taxon>Sporofaciens</taxon>
    </lineage>
</organism>
<evidence type="ECO:0000313" key="3">
    <source>
        <dbReference type="EMBL" id="MXP74481.1"/>
    </source>
</evidence>
<dbReference type="RefSeq" id="WP_004083182.1">
    <property type="nucleotide sequence ID" value="NZ_WUQX01000001.1"/>
</dbReference>
<dbReference type="Pfam" id="PF14193">
    <property type="entry name" value="DUF4315"/>
    <property type="match status" value="1"/>
</dbReference>
<comment type="caution">
    <text evidence="3">The sequence shown here is derived from an EMBL/GenBank/DDBJ whole genome shotgun (WGS) entry which is preliminary data.</text>
</comment>
<proteinExistence type="predicted"/>
<keyword evidence="1" id="KW-0175">Coiled coil</keyword>
<feature type="compositionally biased region" description="Low complexity" evidence="2">
    <location>
        <begin position="98"/>
        <end position="108"/>
    </location>
</feature>
<dbReference type="EMBL" id="WUQX01000001">
    <property type="protein sequence ID" value="MXP74481.1"/>
    <property type="molecule type" value="Genomic_DNA"/>
</dbReference>
<feature type="region of interest" description="Disordered" evidence="2">
    <location>
        <begin position="113"/>
        <end position="132"/>
    </location>
</feature>
<dbReference type="InterPro" id="IPR025464">
    <property type="entry name" value="DUF4315"/>
</dbReference>
<name>A0A7X3MDS2_9FIRM</name>